<dbReference type="Proteomes" id="UP001055712">
    <property type="component" value="Unassembled WGS sequence"/>
</dbReference>
<evidence type="ECO:0000256" key="6">
    <source>
        <dbReference type="SAM" id="MobiDB-lite"/>
    </source>
</evidence>
<dbReference type="PANTHER" id="PTHR47959:SF1">
    <property type="entry name" value="ATP-DEPENDENT RNA HELICASE DBPA"/>
    <property type="match status" value="1"/>
</dbReference>
<keyword evidence="5" id="KW-0067">ATP-binding</keyword>
<comment type="similarity">
    <text evidence="1">Belongs to the DEAD box helicase family. DDX21/DDX50 subfamily.</text>
</comment>
<dbReference type="SMART" id="SM00487">
    <property type="entry name" value="DEXDc"/>
    <property type="match status" value="1"/>
</dbReference>
<reference evidence="9" key="1">
    <citation type="journal article" date="2019" name="Plant J.">
        <title>Chlorella vulgaris genome assembly and annotation reveals the molecular basis for metabolic acclimation to high light conditions.</title>
        <authorList>
            <person name="Cecchin M."/>
            <person name="Marcolungo L."/>
            <person name="Rossato M."/>
            <person name="Girolomoni L."/>
            <person name="Cosentino E."/>
            <person name="Cuine S."/>
            <person name="Li-Beisson Y."/>
            <person name="Delledonne M."/>
            <person name="Ballottari M."/>
        </authorList>
    </citation>
    <scope>NUCLEOTIDE SEQUENCE</scope>
    <source>
        <strain evidence="9">211/11P</strain>
    </source>
</reference>
<keyword evidence="4" id="KW-0347">Helicase</keyword>
<evidence type="ECO:0000256" key="2">
    <source>
        <dbReference type="ARBA" id="ARBA00022741"/>
    </source>
</evidence>
<dbReference type="InterPro" id="IPR011545">
    <property type="entry name" value="DEAD/DEAH_box_helicase_dom"/>
</dbReference>
<dbReference type="InterPro" id="IPR001650">
    <property type="entry name" value="Helicase_C-like"/>
</dbReference>
<comment type="caution">
    <text evidence="9">The sequence shown here is derived from an EMBL/GenBank/DDBJ whole genome shotgun (WGS) entry which is preliminary data.</text>
</comment>
<evidence type="ECO:0000259" key="8">
    <source>
        <dbReference type="PROSITE" id="PS51194"/>
    </source>
</evidence>
<keyword evidence="10" id="KW-1185">Reference proteome</keyword>
<dbReference type="AlphaFoldDB" id="A0A9D4U0H3"/>
<reference evidence="9" key="2">
    <citation type="submission" date="2020-11" db="EMBL/GenBank/DDBJ databases">
        <authorList>
            <person name="Cecchin M."/>
            <person name="Marcolungo L."/>
            <person name="Rossato M."/>
            <person name="Girolomoni L."/>
            <person name="Cosentino E."/>
            <person name="Cuine S."/>
            <person name="Li-Beisson Y."/>
            <person name="Delledonne M."/>
            <person name="Ballottari M."/>
        </authorList>
    </citation>
    <scope>NUCLEOTIDE SEQUENCE</scope>
    <source>
        <strain evidence="9">211/11P</strain>
        <tissue evidence="9">Whole cell</tissue>
    </source>
</reference>
<dbReference type="SUPFAM" id="SSF52540">
    <property type="entry name" value="P-loop containing nucleoside triphosphate hydrolases"/>
    <property type="match status" value="1"/>
</dbReference>
<dbReference type="PANTHER" id="PTHR47959">
    <property type="entry name" value="ATP-DEPENDENT RNA HELICASE RHLE-RELATED"/>
    <property type="match status" value="1"/>
</dbReference>
<proteinExistence type="inferred from homology"/>
<sequence>MAVDYLARKAAKKHRKKEGLEPRRTRKKSQARRLCRGPCHSADPKLSPEDLADEKAEPGAATGSGELAKYAHMTFGEAGSSGTTGRDQQASEKRKASAAAAETAVAATGTTGKRRKLSTSINLLDARTAKTEAARPKQLPSAAISAELQLLPDLLQRYMAGEGFAEVMPIQSRCWPPLLAGRDVQALAEPGSGKTLAYLLPIAALLVNNGHDAASKPEGPLALILLPTRELAQQVASTSRDLRKYSGLRTCCIHGGLDKQQQVEALKKQPHIVVATPGRLLDLLQDKALHLGDVCNVVLDESDRMLGLGFAPQIDALKQMLLPSTTAAQGGKNARRVQVGLFTATMPESLDVVASAWLHRPEHISVATSEANISKSVTQVVQVCAEHKKPMKLQKHVQKIQEAAKGVRNPPRILVFVNKIKTCRFVYNLLSEAGHRVTLLHGERSQEERDASMADFRSGKAQIMVATDVAARGLHIRGLPYVCNYDVPSNLDQYIHRVGRTGRLATDGHAFTFFTRESARLAAPLAELLLQHGQQIDPLLEKLAEAFEAASEKLGQLAEITGEARSAPQKEDVLHHLGMKTQQQKKKDRQQDKRKAAKIAAGKEADCGTSDSDDEGIVGRTGGKQGGQQSVAPCSSRQCRAGDVPEFVPTLKFTGARPGYCFKKGSQGLGFYLDSVQQQQRIKRGRVAASSQELKDELRVRKRQYTHAPIGGKPQATASTVQLLPGTVKELKRQRLQAAATGQLTGFSSSDDEGLAAALNQPQPSKRLKALPGRLRKKLAKGRSA</sequence>
<dbReference type="InterPro" id="IPR014001">
    <property type="entry name" value="Helicase_ATP-bd"/>
</dbReference>
<dbReference type="PROSITE" id="PS51192">
    <property type="entry name" value="HELICASE_ATP_BIND_1"/>
    <property type="match status" value="1"/>
</dbReference>
<keyword evidence="2" id="KW-0547">Nucleotide-binding</keyword>
<name>A0A9D4U0H3_CHLVU</name>
<keyword evidence="3" id="KW-0378">Hydrolase</keyword>
<dbReference type="Pfam" id="PF00270">
    <property type="entry name" value="DEAD"/>
    <property type="match status" value="1"/>
</dbReference>
<dbReference type="CDD" id="cd00268">
    <property type="entry name" value="DEADc"/>
    <property type="match status" value="1"/>
</dbReference>
<protein>
    <submittedName>
        <fullName evidence="9">Uncharacterized protein</fullName>
    </submittedName>
</protein>
<feature type="compositionally biased region" description="Basic and acidic residues" evidence="6">
    <location>
        <begin position="42"/>
        <end position="57"/>
    </location>
</feature>
<dbReference type="OrthoDB" id="18122at2759"/>
<accession>A0A9D4U0H3</accession>
<evidence type="ECO:0000259" key="7">
    <source>
        <dbReference type="PROSITE" id="PS51192"/>
    </source>
</evidence>
<feature type="region of interest" description="Disordered" evidence="6">
    <location>
        <begin position="743"/>
        <end position="785"/>
    </location>
</feature>
<feature type="region of interest" description="Disordered" evidence="6">
    <location>
        <begin position="578"/>
        <end position="633"/>
    </location>
</feature>
<evidence type="ECO:0000256" key="5">
    <source>
        <dbReference type="ARBA" id="ARBA00022840"/>
    </source>
</evidence>
<evidence type="ECO:0000256" key="1">
    <source>
        <dbReference type="ARBA" id="ARBA00006517"/>
    </source>
</evidence>
<dbReference type="InterPro" id="IPR027417">
    <property type="entry name" value="P-loop_NTPase"/>
</dbReference>
<dbReference type="PROSITE" id="PS51194">
    <property type="entry name" value="HELICASE_CTER"/>
    <property type="match status" value="1"/>
</dbReference>
<feature type="compositionally biased region" description="Basic residues" evidence="6">
    <location>
        <begin position="766"/>
        <end position="785"/>
    </location>
</feature>
<dbReference type="GO" id="GO:0005524">
    <property type="term" value="F:ATP binding"/>
    <property type="evidence" value="ECO:0007669"/>
    <property type="project" value="UniProtKB-KW"/>
</dbReference>
<feature type="compositionally biased region" description="Basic residues" evidence="6">
    <location>
        <begin position="24"/>
        <end position="35"/>
    </location>
</feature>
<dbReference type="Gene3D" id="3.40.50.300">
    <property type="entry name" value="P-loop containing nucleotide triphosphate hydrolases"/>
    <property type="match status" value="2"/>
</dbReference>
<evidence type="ECO:0000313" key="10">
    <source>
        <dbReference type="Proteomes" id="UP001055712"/>
    </source>
</evidence>
<feature type="region of interest" description="Disordered" evidence="6">
    <location>
        <begin position="1"/>
        <end position="98"/>
    </location>
</feature>
<dbReference type="EMBL" id="SIDB01000001">
    <property type="protein sequence ID" value="KAI3438571.1"/>
    <property type="molecule type" value="Genomic_DNA"/>
</dbReference>
<dbReference type="GO" id="GO:0003724">
    <property type="term" value="F:RNA helicase activity"/>
    <property type="evidence" value="ECO:0007669"/>
    <property type="project" value="TreeGrafter"/>
</dbReference>
<evidence type="ECO:0000256" key="3">
    <source>
        <dbReference type="ARBA" id="ARBA00022801"/>
    </source>
</evidence>
<dbReference type="GO" id="GO:0005829">
    <property type="term" value="C:cytosol"/>
    <property type="evidence" value="ECO:0007669"/>
    <property type="project" value="TreeGrafter"/>
</dbReference>
<dbReference type="CDD" id="cd18787">
    <property type="entry name" value="SF2_C_DEAD"/>
    <property type="match status" value="1"/>
</dbReference>
<dbReference type="InterPro" id="IPR044742">
    <property type="entry name" value="DEAD/DEAH_RhlB"/>
</dbReference>
<evidence type="ECO:0000313" key="9">
    <source>
        <dbReference type="EMBL" id="KAI3438571.1"/>
    </source>
</evidence>
<evidence type="ECO:0000256" key="4">
    <source>
        <dbReference type="ARBA" id="ARBA00022806"/>
    </source>
</evidence>
<dbReference type="Pfam" id="PF00271">
    <property type="entry name" value="Helicase_C"/>
    <property type="match status" value="1"/>
</dbReference>
<gene>
    <name evidence="9" type="ORF">D9Q98_000998</name>
</gene>
<feature type="domain" description="Helicase ATP-binding" evidence="7">
    <location>
        <begin position="175"/>
        <end position="364"/>
    </location>
</feature>
<feature type="domain" description="Helicase C-terminal" evidence="8">
    <location>
        <begin position="392"/>
        <end position="544"/>
    </location>
</feature>
<organism evidence="9 10">
    <name type="scientific">Chlorella vulgaris</name>
    <name type="common">Green alga</name>
    <dbReference type="NCBI Taxonomy" id="3077"/>
    <lineage>
        <taxon>Eukaryota</taxon>
        <taxon>Viridiplantae</taxon>
        <taxon>Chlorophyta</taxon>
        <taxon>core chlorophytes</taxon>
        <taxon>Trebouxiophyceae</taxon>
        <taxon>Chlorellales</taxon>
        <taxon>Chlorellaceae</taxon>
        <taxon>Chlorella clade</taxon>
        <taxon>Chlorella</taxon>
    </lineage>
</organism>
<dbReference type="InterPro" id="IPR050079">
    <property type="entry name" value="DEAD_box_RNA_helicase"/>
</dbReference>
<dbReference type="GO" id="GO:0016787">
    <property type="term" value="F:hydrolase activity"/>
    <property type="evidence" value="ECO:0007669"/>
    <property type="project" value="UniProtKB-KW"/>
</dbReference>
<dbReference type="GO" id="GO:0003676">
    <property type="term" value="F:nucleic acid binding"/>
    <property type="evidence" value="ECO:0007669"/>
    <property type="project" value="InterPro"/>
</dbReference>
<dbReference type="SMART" id="SM00490">
    <property type="entry name" value="HELICc"/>
    <property type="match status" value="1"/>
</dbReference>